<keyword evidence="3" id="KW-0949">S-adenosyl-L-methionine</keyword>
<sequence length="294" mass="32019">MSSRPAPWSAFTTPQFWDDPHISQRMLAAHLDPEGPAASRPHAFIDRSVDWLIPALGLSSGSRLLDLGCGPGLYANRIASRGIEVVGVDASRRSISHARSGAESGSFPARFVVGDYLSASLGDGYDAVILIFEDYCALSPRQRSVLLNRVGAALSPGGRFLFDVTAAPRFETFSEGTETAAQLMDGFWAAQPYVGTRTTWRYPVERLVLERYTIRTADGTRRFWNWTHCLTADEVGMELAAAGFDTPQWFGDVAGADYDPDRDVFAVIAAHQRATESEDQPSARGTTGGRGRVV</sequence>
<dbReference type="GO" id="GO:0008168">
    <property type="term" value="F:methyltransferase activity"/>
    <property type="evidence" value="ECO:0007669"/>
    <property type="project" value="UniProtKB-KW"/>
</dbReference>
<evidence type="ECO:0000256" key="3">
    <source>
        <dbReference type="ARBA" id="ARBA00022691"/>
    </source>
</evidence>
<dbReference type="Pfam" id="PF13649">
    <property type="entry name" value="Methyltransf_25"/>
    <property type="match status" value="1"/>
</dbReference>
<dbReference type="GO" id="GO:0032259">
    <property type="term" value="P:methylation"/>
    <property type="evidence" value="ECO:0007669"/>
    <property type="project" value="UniProtKB-KW"/>
</dbReference>
<name>A0A543B3F5_9ACTN</name>
<dbReference type="PANTHER" id="PTHR43464:SF19">
    <property type="entry name" value="UBIQUINONE BIOSYNTHESIS O-METHYLTRANSFERASE, MITOCHONDRIAL"/>
    <property type="match status" value="1"/>
</dbReference>
<dbReference type="CDD" id="cd02440">
    <property type="entry name" value="AdoMet_MTases"/>
    <property type="match status" value="1"/>
</dbReference>
<dbReference type="AlphaFoldDB" id="A0A543B3F5"/>
<accession>A0A543B3F5</accession>
<keyword evidence="2 6" id="KW-0808">Transferase</keyword>
<dbReference type="InterPro" id="IPR029063">
    <property type="entry name" value="SAM-dependent_MTases_sf"/>
</dbReference>
<feature type="domain" description="Methyltransferase" evidence="5">
    <location>
        <begin position="65"/>
        <end position="158"/>
    </location>
</feature>
<dbReference type="SUPFAM" id="SSF53335">
    <property type="entry name" value="S-adenosyl-L-methionine-dependent methyltransferases"/>
    <property type="match status" value="1"/>
</dbReference>
<dbReference type="Gene3D" id="2.20.25.110">
    <property type="entry name" value="S-adenosyl-L-methionine-dependent methyltransferases"/>
    <property type="match status" value="1"/>
</dbReference>
<keyword evidence="1 6" id="KW-0489">Methyltransferase</keyword>
<evidence type="ECO:0000259" key="5">
    <source>
        <dbReference type="Pfam" id="PF13649"/>
    </source>
</evidence>
<dbReference type="RefSeq" id="WP_142044620.1">
    <property type="nucleotide sequence ID" value="NZ_JBHTGS010000002.1"/>
</dbReference>
<evidence type="ECO:0000256" key="1">
    <source>
        <dbReference type="ARBA" id="ARBA00022603"/>
    </source>
</evidence>
<dbReference type="Proteomes" id="UP000317043">
    <property type="component" value="Unassembled WGS sequence"/>
</dbReference>
<proteinExistence type="predicted"/>
<keyword evidence="7" id="KW-1185">Reference proteome</keyword>
<evidence type="ECO:0000256" key="2">
    <source>
        <dbReference type="ARBA" id="ARBA00022679"/>
    </source>
</evidence>
<evidence type="ECO:0000313" key="6">
    <source>
        <dbReference type="EMBL" id="TQL79368.1"/>
    </source>
</evidence>
<dbReference type="OrthoDB" id="5566900at2"/>
<dbReference type="InParanoid" id="A0A543B3F5"/>
<evidence type="ECO:0000313" key="7">
    <source>
        <dbReference type="Proteomes" id="UP000317043"/>
    </source>
</evidence>
<reference evidence="6 7" key="1">
    <citation type="submission" date="2019-06" db="EMBL/GenBank/DDBJ databases">
        <title>Sequencing the genomes of 1000 actinobacteria strains.</title>
        <authorList>
            <person name="Klenk H.-P."/>
        </authorList>
    </citation>
    <scope>NUCLEOTIDE SEQUENCE [LARGE SCALE GENOMIC DNA]</scope>
    <source>
        <strain evidence="6 7">DSM 45928</strain>
    </source>
</reference>
<feature type="region of interest" description="Disordered" evidence="4">
    <location>
        <begin position="273"/>
        <end position="294"/>
    </location>
</feature>
<gene>
    <name evidence="6" type="ORF">FB566_4969</name>
</gene>
<organism evidence="6 7">
    <name type="scientific">Stackebrandtia endophytica</name>
    <dbReference type="NCBI Taxonomy" id="1496996"/>
    <lineage>
        <taxon>Bacteria</taxon>
        <taxon>Bacillati</taxon>
        <taxon>Actinomycetota</taxon>
        <taxon>Actinomycetes</taxon>
        <taxon>Glycomycetales</taxon>
        <taxon>Glycomycetaceae</taxon>
        <taxon>Stackebrandtia</taxon>
    </lineage>
</organism>
<comment type="caution">
    <text evidence="6">The sequence shown here is derived from an EMBL/GenBank/DDBJ whole genome shotgun (WGS) entry which is preliminary data.</text>
</comment>
<protein>
    <submittedName>
        <fullName evidence="6">Methyltransferase family protein</fullName>
    </submittedName>
</protein>
<dbReference type="EMBL" id="VFOW01000001">
    <property type="protein sequence ID" value="TQL79368.1"/>
    <property type="molecule type" value="Genomic_DNA"/>
</dbReference>
<dbReference type="PANTHER" id="PTHR43464">
    <property type="entry name" value="METHYLTRANSFERASE"/>
    <property type="match status" value="1"/>
</dbReference>
<dbReference type="InterPro" id="IPR041698">
    <property type="entry name" value="Methyltransf_25"/>
</dbReference>
<evidence type="ECO:0000256" key="4">
    <source>
        <dbReference type="SAM" id="MobiDB-lite"/>
    </source>
</evidence>
<dbReference type="Gene3D" id="3.40.50.150">
    <property type="entry name" value="Vaccinia Virus protein VP39"/>
    <property type="match status" value="1"/>
</dbReference>